<proteinExistence type="predicted"/>
<reference evidence="2 3" key="1">
    <citation type="submission" date="2021-12" db="EMBL/GenBank/DDBJ databases">
        <title>Genome sequencing of bacteria with rrn-lacking chromosome and rrn-plasmid.</title>
        <authorList>
            <person name="Anda M."/>
            <person name="Iwasaki W."/>
        </authorList>
    </citation>
    <scope>NUCLEOTIDE SEQUENCE [LARGE SCALE GENOMIC DNA]</scope>
    <source>
        <strain evidence="2 3">DSM 100852</strain>
    </source>
</reference>
<evidence type="ECO:0000313" key="3">
    <source>
        <dbReference type="Proteomes" id="UP001348817"/>
    </source>
</evidence>
<dbReference type="Proteomes" id="UP001348817">
    <property type="component" value="Chromosome"/>
</dbReference>
<accession>A0AAU9CIY9</accession>
<evidence type="ECO:0000256" key="1">
    <source>
        <dbReference type="SAM" id="Coils"/>
    </source>
</evidence>
<feature type="coiled-coil region" evidence="1">
    <location>
        <begin position="52"/>
        <end position="109"/>
    </location>
</feature>
<dbReference type="EMBL" id="AP025314">
    <property type="protein sequence ID" value="BDD10063.1"/>
    <property type="molecule type" value="Genomic_DNA"/>
</dbReference>
<name>A0AAU9CIY9_9BACT</name>
<dbReference type="KEGG" id="fax:FUAX_24950"/>
<evidence type="ECO:0000313" key="2">
    <source>
        <dbReference type="EMBL" id="BDD10063.1"/>
    </source>
</evidence>
<gene>
    <name evidence="2" type="ORF">FUAX_24950</name>
</gene>
<sequence length="174" mass="19480">MLTKQVTSHQFITPSRYPLLAKDMQTCQAIADFVTSLIMQHSLKALKSHITEDNKEQSAEKANKQVKELTRLISNLENNIVNETDPQEIDDLEVKLDMAKAQLRALKKKLTKGDSLNGIQACYEDLKQANNDNSSEIMRAAFIDYLNDYVVPGNLGEGTVTFEGIEYVAEAVTD</sequence>
<keyword evidence="1" id="KW-0175">Coiled coil</keyword>
<organism evidence="2 3">
    <name type="scientific">Fulvitalea axinellae</name>
    <dbReference type="NCBI Taxonomy" id="1182444"/>
    <lineage>
        <taxon>Bacteria</taxon>
        <taxon>Pseudomonadati</taxon>
        <taxon>Bacteroidota</taxon>
        <taxon>Cytophagia</taxon>
        <taxon>Cytophagales</taxon>
        <taxon>Persicobacteraceae</taxon>
        <taxon>Fulvitalea</taxon>
    </lineage>
</organism>
<dbReference type="RefSeq" id="WP_338391641.1">
    <property type="nucleotide sequence ID" value="NZ_AP025314.1"/>
</dbReference>
<protein>
    <submittedName>
        <fullName evidence="2">Uncharacterized protein</fullName>
    </submittedName>
</protein>
<dbReference type="AlphaFoldDB" id="A0AAU9CIY9"/>
<keyword evidence="3" id="KW-1185">Reference proteome</keyword>